<evidence type="ECO:0000256" key="3">
    <source>
        <dbReference type="ARBA" id="ARBA00006027"/>
    </source>
</evidence>
<proteinExistence type="inferred from homology"/>
<comment type="similarity">
    <text evidence="3">In the N-terminal section; belongs to the PMEI family.</text>
</comment>
<dbReference type="Pfam" id="PF04043">
    <property type="entry name" value="PMEI"/>
    <property type="match status" value="1"/>
</dbReference>
<dbReference type="GO" id="GO:0045490">
    <property type="term" value="P:pectin catabolic process"/>
    <property type="evidence" value="ECO:0007669"/>
    <property type="project" value="UniProtKB-UniRule"/>
</dbReference>
<dbReference type="Proteomes" id="UP000504608">
    <property type="component" value="Unplaced"/>
</dbReference>
<name>A0A6J1KZN0_CUCMA</name>
<dbReference type="GeneID" id="111499042"/>
<dbReference type="InterPro" id="IPR011050">
    <property type="entry name" value="Pectin_lyase_fold/virulence"/>
</dbReference>
<keyword evidence="14" id="KW-0964">Secreted</keyword>
<dbReference type="InterPro" id="IPR006501">
    <property type="entry name" value="Pectinesterase_inhib_dom"/>
</dbReference>
<dbReference type="SUPFAM" id="SSF51126">
    <property type="entry name" value="Pectin lyase-like"/>
    <property type="match status" value="1"/>
</dbReference>
<evidence type="ECO:0000313" key="18">
    <source>
        <dbReference type="Proteomes" id="UP000504608"/>
    </source>
</evidence>
<keyword evidence="10" id="KW-0325">Glycoprotein</keyword>
<comment type="subcellular location">
    <subcellularLocation>
        <location evidence="1 14">Secreted</location>
        <location evidence="1 14">Cell wall</location>
    </subcellularLocation>
</comment>
<dbReference type="Pfam" id="PF01095">
    <property type="entry name" value="Pectinesterase"/>
    <property type="match status" value="1"/>
</dbReference>
<evidence type="ECO:0000256" key="9">
    <source>
        <dbReference type="ARBA" id="ARBA00023157"/>
    </source>
</evidence>
<dbReference type="KEGG" id="cmax:111499042"/>
<evidence type="ECO:0000256" key="15">
    <source>
        <dbReference type="SAM" id="MobiDB-lite"/>
    </source>
</evidence>
<evidence type="ECO:0000256" key="10">
    <source>
        <dbReference type="ARBA" id="ARBA00023180"/>
    </source>
</evidence>
<evidence type="ECO:0000313" key="19">
    <source>
        <dbReference type="RefSeq" id="XP_023006255.1"/>
    </source>
</evidence>
<dbReference type="CDD" id="cd15798">
    <property type="entry name" value="PMEI-like_3"/>
    <property type="match status" value="1"/>
</dbReference>
<comment type="pathway">
    <text evidence="2 14">Glycan metabolism; pectin degradation; 2-dehydro-3-deoxy-D-gluconate from pectin: step 1/5.</text>
</comment>
<dbReference type="PROSITE" id="PS00800">
    <property type="entry name" value="PECTINESTERASE_1"/>
    <property type="match status" value="1"/>
</dbReference>
<evidence type="ECO:0000256" key="2">
    <source>
        <dbReference type="ARBA" id="ARBA00005184"/>
    </source>
</evidence>
<keyword evidence="8 14" id="KW-0063">Aspartyl esterase</keyword>
<dbReference type="InterPro" id="IPR035513">
    <property type="entry name" value="Invertase/methylesterase_inhib"/>
</dbReference>
<organism evidence="18 19">
    <name type="scientific">Cucurbita maxima</name>
    <name type="common">Pumpkin</name>
    <name type="synonym">Winter squash</name>
    <dbReference type="NCBI Taxonomy" id="3661"/>
    <lineage>
        <taxon>Eukaryota</taxon>
        <taxon>Viridiplantae</taxon>
        <taxon>Streptophyta</taxon>
        <taxon>Embryophyta</taxon>
        <taxon>Tracheophyta</taxon>
        <taxon>Spermatophyta</taxon>
        <taxon>Magnoliopsida</taxon>
        <taxon>eudicotyledons</taxon>
        <taxon>Gunneridae</taxon>
        <taxon>Pentapetalae</taxon>
        <taxon>rosids</taxon>
        <taxon>fabids</taxon>
        <taxon>Cucurbitales</taxon>
        <taxon>Cucurbitaceae</taxon>
        <taxon>Cucurbiteae</taxon>
        <taxon>Cucurbita</taxon>
    </lineage>
</organism>
<evidence type="ECO:0000256" key="4">
    <source>
        <dbReference type="ARBA" id="ARBA00007786"/>
    </source>
</evidence>
<dbReference type="GO" id="GO:0030599">
    <property type="term" value="F:pectinesterase activity"/>
    <property type="evidence" value="ECO:0007669"/>
    <property type="project" value="UniProtKB-UniRule"/>
</dbReference>
<dbReference type="FunFam" id="2.160.20.10:FF:000001">
    <property type="entry name" value="Pectinesterase"/>
    <property type="match status" value="1"/>
</dbReference>
<evidence type="ECO:0000259" key="17">
    <source>
        <dbReference type="SMART" id="SM00856"/>
    </source>
</evidence>
<dbReference type="GO" id="GO:0004857">
    <property type="term" value="F:enzyme inhibitor activity"/>
    <property type="evidence" value="ECO:0007669"/>
    <property type="project" value="InterPro"/>
</dbReference>
<dbReference type="InterPro" id="IPR018040">
    <property type="entry name" value="Pectinesterase_Tyr_AS"/>
</dbReference>
<dbReference type="SMART" id="SM00856">
    <property type="entry name" value="PMEI"/>
    <property type="match status" value="1"/>
</dbReference>
<comment type="function">
    <text evidence="12 14">Acts in the modification of cell walls via demethylesterification of cell wall pectin.</text>
</comment>
<comment type="catalytic activity">
    <reaction evidence="11 14">
        <text>[(1-&gt;4)-alpha-D-galacturonosyl methyl ester](n) + n H2O = [(1-&gt;4)-alpha-D-galacturonosyl](n) + n methanol + n H(+)</text>
        <dbReference type="Rhea" id="RHEA:22380"/>
        <dbReference type="Rhea" id="RHEA-COMP:14570"/>
        <dbReference type="Rhea" id="RHEA-COMP:14573"/>
        <dbReference type="ChEBI" id="CHEBI:15377"/>
        <dbReference type="ChEBI" id="CHEBI:15378"/>
        <dbReference type="ChEBI" id="CHEBI:17790"/>
        <dbReference type="ChEBI" id="CHEBI:140522"/>
        <dbReference type="ChEBI" id="CHEBI:140523"/>
        <dbReference type="EC" id="3.1.1.11"/>
    </reaction>
</comment>
<keyword evidence="6 14" id="KW-0134">Cell wall</keyword>
<dbReference type="InterPro" id="IPR012334">
    <property type="entry name" value="Pectin_lyas_fold"/>
</dbReference>
<evidence type="ECO:0000256" key="14">
    <source>
        <dbReference type="RuleBase" id="RU000589"/>
    </source>
</evidence>
<dbReference type="Gene3D" id="1.20.140.40">
    <property type="entry name" value="Invertase/pectin methylesterase inhibitor family protein"/>
    <property type="match status" value="1"/>
</dbReference>
<accession>A0A6J1KZN0</accession>
<feature type="compositionally biased region" description="Basic and acidic residues" evidence="15">
    <location>
        <begin position="53"/>
        <end position="69"/>
    </location>
</feature>
<evidence type="ECO:0000256" key="11">
    <source>
        <dbReference type="ARBA" id="ARBA00047928"/>
    </source>
</evidence>
<dbReference type="FunFam" id="1.20.140.40:FF:000001">
    <property type="entry name" value="Pectinesterase"/>
    <property type="match status" value="1"/>
</dbReference>
<keyword evidence="16" id="KW-0472">Membrane</keyword>
<evidence type="ECO:0000256" key="6">
    <source>
        <dbReference type="ARBA" id="ARBA00022512"/>
    </source>
</evidence>
<dbReference type="SUPFAM" id="SSF101148">
    <property type="entry name" value="Plant invertase/pectin methylesterase inhibitor"/>
    <property type="match status" value="1"/>
</dbReference>
<feature type="region of interest" description="Disordered" evidence="15">
    <location>
        <begin position="43"/>
        <end position="87"/>
    </location>
</feature>
<dbReference type="PANTHER" id="PTHR31707">
    <property type="entry name" value="PECTINESTERASE"/>
    <property type="match status" value="1"/>
</dbReference>
<dbReference type="InterPro" id="IPR000070">
    <property type="entry name" value="Pectinesterase_cat"/>
</dbReference>
<comment type="similarity">
    <text evidence="4">In the C-terminal section; belongs to the pectinesterase family.</text>
</comment>
<keyword evidence="9" id="KW-1015">Disulfide bond</keyword>
<feature type="domain" description="Pectinesterase inhibitor" evidence="17">
    <location>
        <begin position="89"/>
        <end position="241"/>
    </location>
</feature>
<dbReference type="Gene3D" id="2.160.20.10">
    <property type="entry name" value="Single-stranded right-handed beta-helix, Pectin lyase-like"/>
    <property type="match status" value="1"/>
</dbReference>
<evidence type="ECO:0000256" key="8">
    <source>
        <dbReference type="ARBA" id="ARBA00023085"/>
    </source>
</evidence>
<evidence type="ECO:0000256" key="16">
    <source>
        <dbReference type="SAM" id="Phobius"/>
    </source>
</evidence>
<dbReference type="GO" id="GO:0042545">
    <property type="term" value="P:cell wall modification"/>
    <property type="evidence" value="ECO:0007669"/>
    <property type="project" value="UniProtKB-UniRule"/>
</dbReference>
<dbReference type="UniPathway" id="UPA00545">
    <property type="reaction ID" value="UER00823"/>
</dbReference>
<evidence type="ECO:0000256" key="1">
    <source>
        <dbReference type="ARBA" id="ARBA00004191"/>
    </source>
</evidence>
<feature type="active site" evidence="13">
    <location>
        <position position="438"/>
    </location>
</feature>
<feature type="compositionally biased region" description="Basic and acidic residues" evidence="15">
    <location>
        <begin position="76"/>
        <end position="86"/>
    </location>
</feature>
<evidence type="ECO:0000256" key="12">
    <source>
        <dbReference type="ARBA" id="ARBA00057335"/>
    </source>
</evidence>
<keyword evidence="7 14" id="KW-0378">Hydrolase</keyword>
<keyword evidence="14" id="KW-0961">Cell wall biogenesis/degradation</keyword>
<evidence type="ECO:0000256" key="13">
    <source>
        <dbReference type="PROSITE-ProRule" id="PRU10040"/>
    </source>
</evidence>
<evidence type="ECO:0000256" key="7">
    <source>
        <dbReference type="ARBA" id="ARBA00022801"/>
    </source>
</evidence>
<dbReference type="InterPro" id="IPR033131">
    <property type="entry name" value="Pectinesterase_Asp_AS"/>
</dbReference>
<gene>
    <name evidence="19" type="primary">LOC111499042</name>
</gene>
<dbReference type="OrthoDB" id="2019149at2759"/>
<keyword evidence="16" id="KW-0812">Transmembrane</keyword>
<protein>
    <recommendedName>
        <fullName evidence="5 14">Pectinesterase</fullName>
        <ecNumber evidence="5 14">3.1.1.11</ecNumber>
    </recommendedName>
</protein>
<dbReference type="EC" id="3.1.1.11" evidence="5 14"/>
<feature type="transmembrane region" description="Helical" evidence="16">
    <location>
        <begin position="16"/>
        <end position="37"/>
    </location>
</feature>
<dbReference type="RefSeq" id="XP_023006255.1">
    <property type="nucleotide sequence ID" value="XM_023150487.1"/>
</dbReference>
<keyword evidence="16" id="KW-1133">Transmembrane helix</keyword>
<evidence type="ECO:0000256" key="5">
    <source>
        <dbReference type="ARBA" id="ARBA00013229"/>
    </source>
</evidence>
<sequence length="600" mass="66109">MSNGFDAEGDKKKKKIAVISVSSLILVAMVVAVTVGVNNAPHEDLDDGGGGGDLHDHGDDGGDVHDHGDYGGGGGDAHDHGDDGEKISSSTKAIKTICQPTDYKETCEESLMVEAGNTTDLKELVKAGFKIAVEKLNAAIRNSTTLQELAKDPRANQALQNCRELLEYAIDDLHDSYHRIGTFHVSKFEEFVNDLKIWLSAALTYEQTCLDGFENTTGDSGERMKEFLKSAQEMTTNGLGIVSELSNILGTLHEPAATGRRLLDTDMPLWVSDGKRRLMQLETGAIKPDLVVAQDGSGKYKTINEALVDVPMKSNKTFVIYVKAGIYKEIVVIPKHMTHLTMYGDGPTKSVVTGNLNFVDGIQTFKTATFAAIGANFFVRDMGFVNSAGPTKHQAVALRIQSDRAIIYNCQIDGFQDTLYAHANRQFYRDCTISGTIDFVFGNSAAIFQNCKLVVRKPLDNQQCIVTAHGRLNRREPTALIFQGCHFMGDPAYLPFKKVNKAYLGRPWKQYSRTIIMGSQIDDLIQPEGWLPWMGDFGLNTLFYAEVQNRGPGADQSHRVKWRGIRHITPQHAASYTARRFIDGDAWIPVRGVPYSSGMM</sequence>
<dbReference type="AlphaFoldDB" id="A0A6J1KZN0"/>
<reference evidence="19" key="1">
    <citation type="submission" date="2025-08" db="UniProtKB">
        <authorList>
            <consortium name="RefSeq"/>
        </authorList>
    </citation>
    <scope>IDENTIFICATION</scope>
    <source>
        <tissue evidence="19">Young leaves</tissue>
    </source>
</reference>
<dbReference type="NCBIfam" id="TIGR01614">
    <property type="entry name" value="PME_inhib"/>
    <property type="match status" value="1"/>
</dbReference>
<dbReference type="PROSITE" id="PS00503">
    <property type="entry name" value="PECTINESTERASE_2"/>
    <property type="match status" value="1"/>
</dbReference>
<keyword evidence="18" id="KW-1185">Reference proteome</keyword>